<dbReference type="EMBL" id="KV426522">
    <property type="protein sequence ID" value="KZV80109.1"/>
    <property type="molecule type" value="Genomic_DNA"/>
</dbReference>
<keyword evidence="2" id="KW-1185">Reference proteome</keyword>
<proteinExistence type="predicted"/>
<protein>
    <recommendedName>
        <fullName evidence="3">F-box domain-containing protein</fullName>
    </recommendedName>
</protein>
<evidence type="ECO:0008006" key="3">
    <source>
        <dbReference type="Google" id="ProtNLM"/>
    </source>
</evidence>
<evidence type="ECO:0000313" key="1">
    <source>
        <dbReference type="EMBL" id="KZV80109.1"/>
    </source>
</evidence>
<reference evidence="1 2" key="1">
    <citation type="journal article" date="2016" name="Mol. Biol. Evol.">
        <title>Comparative Genomics of Early-Diverging Mushroom-Forming Fungi Provides Insights into the Origins of Lignocellulose Decay Capabilities.</title>
        <authorList>
            <person name="Nagy L.G."/>
            <person name="Riley R."/>
            <person name="Tritt A."/>
            <person name="Adam C."/>
            <person name="Daum C."/>
            <person name="Floudas D."/>
            <person name="Sun H."/>
            <person name="Yadav J.S."/>
            <person name="Pangilinan J."/>
            <person name="Larsson K.H."/>
            <person name="Matsuura K."/>
            <person name="Barry K."/>
            <person name="Labutti K."/>
            <person name="Kuo R."/>
            <person name="Ohm R.A."/>
            <person name="Bhattacharya S.S."/>
            <person name="Shirouzu T."/>
            <person name="Yoshinaga Y."/>
            <person name="Martin F.M."/>
            <person name="Grigoriev I.V."/>
            <person name="Hibbett D.S."/>
        </authorList>
    </citation>
    <scope>NUCLEOTIDE SEQUENCE [LARGE SCALE GENOMIC DNA]</scope>
    <source>
        <strain evidence="1 2">HHB12029</strain>
    </source>
</reference>
<name>A0A165Z7H3_EXIGL</name>
<gene>
    <name evidence="1" type="ORF">EXIGLDRAFT_781431</name>
</gene>
<dbReference type="InParanoid" id="A0A165Z7H3"/>
<dbReference type="AlphaFoldDB" id="A0A165Z7H3"/>
<dbReference type="Proteomes" id="UP000077266">
    <property type="component" value="Unassembled WGS sequence"/>
</dbReference>
<organism evidence="1 2">
    <name type="scientific">Exidia glandulosa HHB12029</name>
    <dbReference type="NCBI Taxonomy" id="1314781"/>
    <lineage>
        <taxon>Eukaryota</taxon>
        <taxon>Fungi</taxon>
        <taxon>Dikarya</taxon>
        <taxon>Basidiomycota</taxon>
        <taxon>Agaricomycotina</taxon>
        <taxon>Agaricomycetes</taxon>
        <taxon>Auriculariales</taxon>
        <taxon>Exidiaceae</taxon>
        <taxon>Exidia</taxon>
    </lineage>
</organism>
<accession>A0A165Z7H3</accession>
<evidence type="ECO:0000313" key="2">
    <source>
        <dbReference type="Proteomes" id="UP000077266"/>
    </source>
</evidence>
<sequence>MSPVDPALLNVLKQTINRILDDAILSVTVKDPSALVDVSGVHEAISRSFNKALSERVQSINTDMSPIERLPEDVFLYMLDVGAFSLVDRLSIARVSKRWLEQSRSCKAAVTISKPLDELTLSEIDDLDFGLRRVLHGPSIVHLSFRTAEFSRPPDFRKLTRFLEEHISTAQTVECPGISLASTSS</sequence>